<organism evidence="1 2">
    <name type="scientific">Eruca vesicaria subsp. sativa</name>
    <name type="common">Garden rocket</name>
    <name type="synonym">Eruca sativa</name>
    <dbReference type="NCBI Taxonomy" id="29727"/>
    <lineage>
        <taxon>Eukaryota</taxon>
        <taxon>Viridiplantae</taxon>
        <taxon>Streptophyta</taxon>
        <taxon>Embryophyta</taxon>
        <taxon>Tracheophyta</taxon>
        <taxon>Spermatophyta</taxon>
        <taxon>Magnoliopsida</taxon>
        <taxon>eudicotyledons</taxon>
        <taxon>Gunneridae</taxon>
        <taxon>Pentapetalae</taxon>
        <taxon>rosids</taxon>
        <taxon>malvids</taxon>
        <taxon>Brassicales</taxon>
        <taxon>Brassicaceae</taxon>
        <taxon>Brassiceae</taxon>
        <taxon>Eruca</taxon>
    </lineage>
</organism>
<comment type="caution">
    <text evidence="1">The sequence shown here is derived from an EMBL/GenBank/DDBJ whole genome shotgun (WGS) entry which is preliminary data.</text>
</comment>
<dbReference type="PANTHER" id="PTHR37390">
    <property type="entry name" value="OS02G0592500 PROTEIN"/>
    <property type="match status" value="1"/>
</dbReference>
<dbReference type="PANTHER" id="PTHR37390:SF3">
    <property type="entry name" value="FOLATE RECEPTOR-LIKE DOMAIN-CONTAINING PROTEIN"/>
    <property type="match status" value="1"/>
</dbReference>
<dbReference type="Proteomes" id="UP001642260">
    <property type="component" value="Unassembled WGS sequence"/>
</dbReference>
<evidence type="ECO:0000313" key="1">
    <source>
        <dbReference type="EMBL" id="CAH8386135.1"/>
    </source>
</evidence>
<name>A0ABC8LRL7_ERUVS</name>
<accession>A0ABC8LRL7</accession>
<proteinExistence type="predicted"/>
<dbReference type="AlphaFoldDB" id="A0ABC8LRL7"/>
<evidence type="ECO:0000313" key="2">
    <source>
        <dbReference type="Proteomes" id="UP001642260"/>
    </source>
</evidence>
<keyword evidence="2" id="KW-1185">Reference proteome</keyword>
<dbReference type="EMBL" id="CAKOAT010699598">
    <property type="protein sequence ID" value="CAH8386135.1"/>
    <property type="molecule type" value="Genomic_DNA"/>
</dbReference>
<sequence>MKRKAAHRAGSSSLIDQYVEKDMSSTKRMMFLFQLLPLFISSSSVPCGASNGTICEKASKLETNGTAFCEAVGFSVVDDSSEEPCYGSKSILVTVVPVVESLTKTVRLQEHKVKLLLLNLQISCITSVIALAGTLMNRLDYQIERGARRLRRRNRRNKRRF</sequence>
<dbReference type="InterPro" id="IPR053305">
    <property type="entry name" value="Folate-binding_rcpt-like"/>
</dbReference>
<protein>
    <submittedName>
        <fullName evidence="1">Uncharacterized protein</fullName>
    </submittedName>
</protein>
<reference evidence="1 2" key="1">
    <citation type="submission" date="2022-03" db="EMBL/GenBank/DDBJ databases">
        <authorList>
            <person name="Macdonald S."/>
            <person name="Ahmed S."/>
            <person name="Newling K."/>
        </authorList>
    </citation>
    <scope>NUCLEOTIDE SEQUENCE [LARGE SCALE GENOMIC DNA]</scope>
</reference>
<gene>
    <name evidence="1" type="ORF">ERUC_LOCUS38618</name>
</gene>